<evidence type="ECO:0000256" key="6">
    <source>
        <dbReference type="SAM" id="MobiDB-lite"/>
    </source>
</evidence>
<evidence type="ECO:0000256" key="3">
    <source>
        <dbReference type="ARBA" id="ARBA00022692"/>
    </source>
</evidence>
<dbReference type="InterPro" id="IPR051753">
    <property type="entry name" value="RA-inducible_GPCR3"/>
</dbReference>
<feature type="transmembrane region" description="Helical" evidence="7">
    <location>
        <begin position="393"/>
        <end position="415"/>
    </location>
</feature>
<feature type="region of interest" description="Disordered" evidence="6">
    <location>
        <begin position="110"/>
        <end position="157"/>
    </location>
</feature>
<dbReference type="GO" id="GO:0030295">
    <property type="term" value="F:protein kinase activator activity"/>
    <property type="evidence" value="ECO:0007669"/>
    <property type="project" value="TreeGrafter"/>
</dbReference>
<dbReference type="EMBL" id="OZ035845">
    <property type="protein sequence ID" value="CAL1599856.1"/>
    <property type="molecule type" value="Genomic_DNA"/>
</dbReference>
<dbReference type="Pfam" id="PF00003">
    <property type="entry name" value="7tm_3"/>
    <property type="match status" value="1"/>
</dbReference>
<evidence type="ECO:0000313" key="10">
    <source>
        <dbReference type="Proteomes" id="UP001497482"/>
    </source>
</evidence>
<keyword evidence="10" id="KW-1185">Reference proteome</keyword>
<name>A0AAV2LEG4_KNICA</name>
<keyword evidence="4 7" id="KW-1133">Transmembrane helix</keyword>
<evidence type="ECO:0000313" key="9">
    <source>
        <dbReference type="EMBL" id="CAL1599856.1"/>
    </source>
</evidence>
<evidence type="ECO:0000256" key="5">
    <source>
        <dbReference type="ARBA" id="ARBA00023136"/>
    </source>
</evidence>
<evidence type="ECO:0000256" key="7">
    <source>
        <dbReference type="SAM" id="Phobius"/>
    </source>
</evidence>
<feature type="region of interest" description="Disordered" evidence="6">
    <location>
        <begin position="193"/>
        <end position="239"/>
    </location>
</feature>
<keyword evidence="3 7" id="KW-0812">Transmembrane</keyword>
<protein>
    <recommendedName>
        <fullName evidence="8">G-protein coupled receptors family 3 profile domain-containing protein</fullName>
    </recommendedName>
</protein>
<dbReference type="GO" id="GO:0070062">
    <property type="term" value="C:extracellular exosome"/>
    <property type="evidence" value="ECO:0007669"/>
    <property type="project" value="TreeGrafter"/>
</dbReference>
<feature type="compositionally biased region" description="Basic and acidic residues" evidence="6">
    <location>
        <begin position="143"/>
        <end position="152"/>
    </location>
</feature>
<feature type="transmembrane region" description="Helical" evidence="7">
    <location>
        <begin position="319"/>
        <end position="347"/>
    </location>
</feature>
<dbReference type="GO" id="GO:0004930">
    <property type="term" value="F:G protein-coupled receptor activity"/>
    <property type="evidence" value="ECO:0007669"/>
    <property type="project" value="InterPro"/>
</dbReference>
<dbReference type="PANTHER" id="PTHR14511:SF15">
    <property type="entry name" value="G-PROTEIN COUPLED RECEPTOR FAMILY C GROUP 5 MEMBER C"/>
    <property type="match status" value="1"/>
</dbReference>
<dbReference type="AlphaFoldDB" id="A0AAV2LEG4"/>
<dbReference type="PANTHER" id="PTHR14511">
    <property type="entry name" value="G PROTEIN COUPLED RECEPTOR, CLASS C, GROUP 5"/>
    <property type="match status" value="1"/>
</dbReference>
<feature type="compositionally biased region" description="Polar residues" evidence="6">
    <location>
        <begin position="625"/>
        <end position="643"/>
    </location>
</feature>
<evidence type="ECO:0000256" key="2">
    <source>
        <dbReference type="ARBA" id="ARBA00007242"/>
    </source>
</evidence>
<organism evidence="9 10">
    <name type="scientific">Knipowitschia caucasica</name>
    <name type="common">Caucasian dwarf goby</name>
    <name type="synonym">Pomatoschistus caucasicus</name>
    <dbReference type="NCBI Taxonomy" id="637954"/>
    <lineage>
        <taxon>Eukaryota</taxon>
        <taxon>Metazoa</taxon>
        <taxon>Chordata</taxon>
        <taxon>Craniata</taxon>
        <taxon>Vertebrata</taxon>
        <taxon>Euteleostomi</taxon>
        <taxon>Actinopterygii</taxon>
        <taxon>Neopterygii</taxon>
        <taxon>Teleostei</taxon>
        <taxon>Neoteleostei</taxon>
        <taxon>Acanthomorphata</taxon>
        <taxon>Gobiaria</taxon>
        <taxon>Gobiiformes</taxon>
        <taxon>Gobioidei</taxon>
        <taxon>Gobiidae</taxon>
        <taxon>Gobiinae</taxon>
        <taxon>Knipowitschia</taxon>
    </lineage>
</organism>
<feature type="transmembrane region" description="Helical" evidence="7">
    <location>
        <begin position="359"/>
        <end position="381"/>
    </location>
</feature>
<dbReference type="GO" id="GO:0043235">
    <property type="term" value="C:receptor complex"/>
    <property type="evidence" value="ECO:0007669"/>
    <property type="project" value="TreeGrafter"/>
</dbReference>
<feature type="domain" description="G-protein coupled receptors family 3 profile" evidence="8">
    <location>
        <begin position="315"/>
        <end position="497"/>
    </location>
</feature>
<feature type="region of interest" description="Disordered" evidence="6">
    <location>
        <begin position="604"/>
        <end position="654"/>
    </location>
</feature>
<evidence type="ECO:0000256" key="4">
    <source>
        <dbReference type="ARBA" id="ARBA00022989"/>
    </source>
</evidence>
<dbReference type="Proteomes" id="UP001497482">
    <property type="component" value="Chromosome 23"/>
</dbReference>
<comment type="subcellular location">
    <subcellularLocation>
        <location evidence="1">Membrane</location>
        <topology evidence="1">Multi-pass membrane protein</topology>
    </subcellularLocation>
</comment>
<feature type="transmembrane region" description="Helical" evidence="7">
    <location>
        <begin position="427"/>
        <end position="449"/>
    </location>
</feature>
<evidence type="ECO:0000256" key="1">
    <source>
        <dbReference type="ARBA" id="ARBA00004141"/>
    </source>
</evidence>
<accession>A0AAV2LEG4</accession>
<proteinExistence type="inferred from homology"/>
<feature type="transmembrane region" description="Helical" evidence="7">
    <location>
        <begin position="483"/>
        <end position="508"/>
    </location>
</feature>
<dbReference type="InterPro" id="IPR017978">
    <property type="entry name" value="GPCR_3_C"/>
</dbReference>
<keyword evidence="5 7" id="KW-0472">Membrane</keyword>
<gene>
    <name evidence="9" type="ORF">KC01_LOCUS28046</name>
</gene>
<comment type="similarity">
    <text evidence="2">Belongs to the G-protein coupled receptor 3 family.</text>
</comment>
<sequence>MASFKDRLKQQLSSSLYQSIKCAMQEMLGQVESLVERAVERALLPEDQGTLLDCPSLTSAVSQINISEAHLRLNEALVAGTSGNTEFSGTGVFQEQDFGDCFNEKVENNQQELDERQTDSYSDDSNEAWREKHGATSSRGWKKKDSVQKEEVTQSEVTPHCSDVCGTAAPEVNISQLQLSSNQSLSVDGRQTDPFFDSDDSNETWVRHGATPSRGWKKKDSDQKEVTQSGEIFRVDQGPGLDFPCPIPAAPEVNISQLQLSSNQSLSDASSLTRGWCENRIQFFLHPSTSRTMSTNSSVPRGCVASVDSLYYSLCDLSAVWGVVLEAFAAAGIVFCFVLFIALLASLPFTKDKNRRSSIPLHAFFLFVTCGLFCLTFAFIVGKDFSTCASRRFLFGVLFAGCFSCLLMHAVRLNFLVRRDSGPPSWALGLGMLGLCLVEAIINTEWLIITIVRAPLPPLNGTEIGRATATPCNIANQDFVMALIYVMVLISATFVASLVIMCAIALVANAWVFLVVHTIPEVCCLGIEEDEEPALGQDLYPSRAVGFETILKDQSSQNLFMENKAFSMDEPSHVSKPMSPYSGYTGQLRASVYQPTELALISKSTANRPPEVGYDNVIPRATAPSAGSSGQSTPSTRADSNGSSGNGLHRTTQW</sequence>
<reference evidence="9 10" key="1">
    <citation type="submission" date="2024-04" db="EMBL/GenBank/DDBJ databases">
        <authorList>
            <person name="Waldvogel A.-M."/>
            <person name="Schoenle A."/>
        </authorList>
    </citation>
    <scope>NUCLEOTIDE SEQUENCE [LARGE SCALE GENOMIC DNA]</scope>
</reference>
<dbReference type="GO" id="GO:0005886">
    <property type="term" value="C:plasma membrane"/>
    <property type="evidence" value="ECO:0007669"/>
    <property type="project" value="TreeGrafter"/>
</dbReference>
<evidence type="ECO:0000259" key="8">
    <source>
        <dbReference type="Pfam" id="PF00003"/>
    </source>
</evidence>